<name>A0AA94HKT9_9MICO</name>
<feature type="transmembrane region" description="Helical" evidence="1">
    <location>
        <begin position="58"/>
        <end position="79"/>
    </location>
</feature>
<evidence type="ECO:0000256" key="1">
    <source>
        <dbReference type="SAM" id="Phobius"/>
    </source>
</evidence>
<comment type="caution">
    <text evidence="2">The sequence shown here is derived from an EMBL/GenBank/DDBJ whole genome shotgun (WGS) entry which is preliminary data.</text>
</comment>
<dbReference type="Proteomes" id="UP000198506">
    <property type="component" value="Unassembled WGS sequence"/>
</dbReference>
<keyword evidence="1" id="KW-1133">Transmembrane helix</keyword>
<dbReference type="AlphaFoldDB" id="A0AA94HKT9"/>
<keyword evidence="3" id="KW-1185">Reference proteome</keyword>
<feature type="transmembrane region" description="Helical" evidence="1">
    <location>
        <begin position="100"/>
        <end position="119"/>
    </location>
</feature>
<evidence type="ECO:0000313" key="3">
    <source>
        <dbReference type="Proteomes" id="UP000198506"/>
    </source>
</evidence>
<keyword evidence="1" id="KW-0812">Transmembrane</keyword>
<protein>
    <submittedName>
        <fullName evidence="2">Transporter family-2 protein</fullName>
    </submittedName>
</protein>
<feature type="transmembrane region" description="Helical" evidence="1">
    <location>
        <begin position="251"/>
        <end position="270"/>
    </location>
</feature>
<gene>
    <name evidence="2" type="ORF">SAMN04487783_0521</name>
</gene>
<dbReference type="RefSeq" id="WP_092915549.1">
    <property type="nucleotide sequence ID" value="NZ_FOZN01000001.1"/>
</dbReference>
<feature type="transmembrane region" description="Helical" evidence="1">
    <location>
        <begin position="277"/>
        <end position="297"/>
    </location>
</feature>
<evidence type="ECO:0000313" key="2">
    <source>
        <dbReference type="EMBL" id="SFS01170.1"/>
    </source>
</evidence>
<dbReference type="PANTHER" id="PTHR34821:SF2">
    <property type="entry name" value="INNER MEMBRANE PROTEIN YDCZ"/>
    <property type="match status" value="1"/>
</dbReference>
<organism evidence="2 3">
    <name type="scientific">Agrococcus baldri</name>
    <dbReference type="NCBI Taxonomy" id="153730"/>
    <lineage>
        <taxon>Bacteria</taxon>
        <taxon>Bacillati</taxon>
        <taxon>Actinomycetota</taxon>
        <taxon>Actinomycetes</taxon>
        <taxon>Micrococcales</taxon>
        <taxon>Microbacteriaceae</taxon>
        <taxon>Agrococcus</taxon>
    </lineage>
</organism>
<reference evidence="2 3" key="1">
    <citation type="submission" date="2016-10" db="EMBL/GenBank/DDBJ databases">
        <authorList>
            <person name="Varghese N."/>
            <person name="Submissions S."/>
        </authorList>
    </citation>
    <scope>NUCLEOTIDE SEQUENCE [LARGE SCALE GENOMIC DNA]</scope>
    <source>
        <strain evidence="2 3">IAM 15147</strain>
    </source>
</reference>
<dbReference type="PANTHER" id="PTHR34821">
    <property type="entry name" value="INNER MEMBRANE PROTEIN YDCZ"/>
    <property type="match status" value="1"/>
</dbReference>
<dbReference type="GO" id="GO:0005886">
    <property type="term" value="C:plasma membrane"/>
    <property type="evidence" value="ECO:0007669"/>
    <property type="project" value="TreeGrafter"/>
</dbReference>
<feature type="transmembrane region" description="Helical" evidence="1">
    <location>
        <begin position="158"/>
        <end position="177"/>
    </location>
</feature>
<keyword evidence="1" id="KW-0472">Membrane</keyword>
<feature type="transmembrane region" description="Helical" evidence="1">
    <location>
        <begin position="125"/>
        <end position="146"/>
    </location>
</feature>
<feature type="transmembrane region" description="Helical" evidence="1">
    <location>
        <begin position="27"/>
        <end position="46"/>
    </location>
</feature>
<feature type="transmembrane region" description="Helical" evidence="1">
    <location>
        <begin position="183"/>
        <end position="200"/>
    </location>
</feature>
<feature type="transmembrane region" description="Helical" evidence="1">
    <location>
        <begin position="303"/>
        <end position="323"/>
    </location>
</feature>
<dbReference type="Pfam" id="PF04657">
    <property type="entry name" value="DMT_YdcZ"/>
    <property type="match status" value="2"/>
</dbReference>
<sequence>MSEQTGPIELPATSSAASGAADHRRPVLWTLVAVAAGAGLATQGRINGELGARLDHGILAALISFAVGCALLVLVLAVAPKARAGLVRLVAVIRDGSMPWWYISTGLIGALLVATQGLVVGTIGVALFTVGVVAGQTISGLAVDRLAFGGLARKPITVPRVAGALLALTAVALALVGTGRLDGIWLAVLPFVAGLLQSLQQAMGGLVQRHSGSAIAQATQNFVVGTVALALVVAVQTVAGKSWQPLPAEPWLYVGGTLGVVFVALVSVAVHHLGVLALGLAVICGQVVASVVLDLVFPADHPVSTWSLIGAALTIVAVGVSSIRAPKRRAAA</sequence>
<proteinExistence type="predicted"/>
<feature type="transmembrane region" description="Helical" evidence="1">
    <location>
        <begin position="221"/>
        <end position="239"/>
    </location>
</feature>
<accession>A0AA94HKT9</accession>
<dbReference type="InterPro" id="IPR006750">
    <property type="entry name" value="YdcZ"/>
</dbReference>
<dbReference type="EMBL" id="FOZN01000001">
    <property type="protein sequence ID" value="SFS01170.1"/>
    <property type="molecule type" value="Genomic_DNA"/>
</dbReference>